<evidence type="ECO:0000313" key="1">
    <source>
        <dbReference type="EMBL" id="PVA08555.1"/>
    </source>
</evidence>
<dbReference type="Proteomes" id="UP000244446">
    <property type="component" value="Unassembled WGS sequence"/>
</dbReference>
<dbReference type="OrthoDB" id="9800877at2"/>
<dbReference type="Pfam" id="PF01527">
    <property type="entry name" value="HTH_Tnp_1"/>
    <property type="match status" value="1"/>
</dbReference>
<organism evidence="1 2">
    <name type="scientific">Pelagivirga sediminicola</name>
    <dbReference type="NCBI Taxonomy" id="2170575"/>
    <lineage>
        <taxon>Bacteria</taxon>
        <taxon>Pseudomonadati</taxon>
        <taxon>Pseudomonadota</taxon>
        <taxon>Alphaproteobacteria</taxon>
        <taxon>Rhodobacterales</taxon>
        <taxon>Paracoccaceae</taxon>
        <taxon>Pelagivirga</taxon>
    </lineage>
</organism>
<dbReference type="SUPFAM" id="SSF48295">
    <property type="entry name" value="TrpR-like"/>
    <property type="match status" value="1"/>
</dbReference>
<dbReference type="RefSeq" id="WP_108693674.1">
    <property type="nucleotide sequence ID" value="NZ_QCYH01000028.1"/>
</dbReference>
<dbReference type="InterPro" id="IPR036388">
    <property type="entry name" value="WH-like_DNA-bd_sf"/>
</dbReference>
<name>A0A2T7G2B0_9RHOB</name>
<dbReference type="GO" id="GO:0004803">
    <property type="term" value="F:transposase activity"/>
    <property type="evidence" value="ECO:0007669"/>
    <property type="project" value="InterPro"/>
</dbReference>
<protein>
    <recommendedName>
        <fullName evidence="3">Transposase</fullName>
    </recommendedName>
</protein>
<dbReference type="NCBIfam" id="NF047595">
    <property type="entry name" value="IS66_ISRel24_TnpA"/>
    <property type="match status" value="1"/>
</dbReference>
<evidence type="ECO:0000313" key="2">
    <source>
        <dbReference type="Proteomes" id="UP000244446"/>
    </source>
</evidence>
<dbReference type="GO" id="GO:0043565">
    <property type="term" value="F:sequence-specific DNA binding"/>
    <property type="evidence" value="ECO:0007669"/>
    <property type="project" value="InterPro"/>
</dbReference>
<evidence type="ECO:0008006" key="3">
    <source>
        <dbReference type="Google" id="ProtNLM"/>
    </source>
</evidence>
<sequence length="122" mass="13463">MRCEVLGFERRRRWSDDQKLSIVSSVGIDGATVTQVAQRCDLSRQQVYRWRHELQAKGLSPLDAGAAFLSVDFRVPEVAPPVPKPAPDVSLELCLQGGRSLRFDSSIDGTALTRLIRAIDAA</sequence>
<dbReference type="InterPro" id="IPR002514">
    <property type="entry name" value="Transposase_8"/>
</dbReference>
<dbReference type="AlphaFoldDB" id="A0A2T7G2B0"/>
<gene>
    <name evidence="1" type="ORF">DC366_18680</name>
</gene>
<proteinExistence type="predicted"/>
<accession>A0A2T7G2B0</accession>
<dbReference type="Gene3D" id="1.10.10.10">
    <property type="entry name" value="Winged helix-like DNA-binding domain superfamily/Winged helix DNA-binding domain"/>
    <property type="match status" value="1"/>
</dbReference>
<dbReference type="GO" id="GO:0006313">
    <property type="term" value="P:DNA transposition"/>
    <property type="evidence" value="ECO:0007669"/>
    <property type="project" value="InterPro"/>
</dbReference>
<keyword evidence="2" id="KW-1185">Reference proteome</keyword>
<reference evidence="1 2" key="1">
    <citation type="submission" date="2018-04" db="EMBL/GenBank/DDBJ databases">
        <title>Pelagivirga bohaiensis gen. nov., sp. nov., a bacterium isolated from the Bohai Sea.</title>
        <authorList>
            <person name="Ji X."/>
        </authorList>
    </citation>
    <scope>NUCLEOTIDE SEQUENCE [LARGE SCALE GENOMIC DNA]</scope>
    <source>
        <strain evidence="1 2">BH-SD19</strain>
    </source>
</reference>
<dbReference type="InterPro" id="IPR010921">
    <property type="entry name" value="Trp_repressor/repl_initiator"/>
</dbReference>
<dbReference type="EMBL" id="QCYH01000028">
    <property type="protein sequence ID" value="PVA08555.1"/>
    <property type="molecule type" value="Genomic_DNA"/>
</dbReference>
<comment type="caution">
    <text evidence="1">The sequence shown here is derived from an EMBL/GenBank/DDBJ whole genome shotgun (WGS) entry which is preliminary data.</text>
</comment>